<sequence>MIPGVGGPELLIILVAGLLIFGPGKLPEVAGQMGRAVRDFRRMTTDLTGEFEKSLNEAGATDLRNTVNTELRGMKAQVENVGKSVERDLGVGKGTAAKSSSAAKSTSSAKSTTSASKTTTVKSTGAAGKTTPAAKVAAGGTSKPSTSTSSASTVSKAKKAEPAVASKANPLADLLVLDDGGDTPSPAPARTPTVPASKVQRPAAATPAPAPSGLSAVERARQRRQAAGYNRAQG</sequence>
<keyword evidence="6 9" id="KW-0811">Translocation</keyword>
<protein>
    <recommendedName>
        <fullName evidence="9">Sec-independent protein translocase protein TatA</fullName>
    </recommendedName>
</protein>
<evidence type="ECO:0000256" key="2">
    <source>
        <dbReference type="ARBA" id="ARBA00022448"/>
    </source>
</evidence>
<feature type="compositionally biased region" description="Low complexity" evidence="10">
    <location>
        <begin position="225"/>
        <end position="234"/>
    </location>
</feature>
<dbReference type="InterPro" id="IPR006312">
    <property type="entry name" value="TatA/E"/>
</dbReference>
<evidence type="ECO:0000256" key="9">
    <source>
        <dbReference type="HAMAP-Rule" id="MF_00236"/>
    </source>
</evidence>
<evidence type="ECO:0000256" key="5">
    <source>
        <dbReference type="ARBA" id="ARBA00022989"/>
    </source>
</evidence>
<evidence type="ECO:0000256" key="8">
    <source>
        <dbReference type="ARBA" id="ARBA00025340"/>
    </source>
</evidence>
<keyword evidence="4 9" id="KW-0653">Protein transport</keyword>
<reference evidence="11" key="1">
    <citation type="submission" date="2020-02" db="EMBL/GenBank/DDBJ databases">
        <authorList>
            <person name="Meier V. D."/>
        </authorList>
    </citation>
    <scope>NUCLEOTIDE SEQUENCE</scope>
    <source>
        <strain evidence="11">AVDCRST_MAG49</strain>
    </source>
</reference>
<comment type="subunit">
    <text evidence="9">Forms a complex with TatC.</text>
</comment>
<evidence type="ECO:0000256" key="1">
    <source>
        <dbReference type="ARBA" id="ARBA00004167"/>
    </source>
</evidence>
<dbReference type="GO" id="GO:0008320">
    <property type="term" value="F:protein transmembrane transporter activity"/>
    <property type="evidence" value="ECO:0007669"/>
    <property type="project" value="UniProtKB-UniRule"/>
</dbReference>
<dbReference type="Pfam" id="PF02416">
    <property type="entry name" value="TatA_B_E"/>
    <property type="match status" value="1"/>
</dbReference>
<proteinExistence type="inferred from homology"/>
<feature type="compositionally biased region" description="Low complexity" evidence="10">
    <location>
        <begin position="94"/>
        <end position="155"/>
    </location>
</feature>
<feature type="region of interest" description="Disordered" evidence="10">
    <location>
        <begin position="85"/>
        <end position="234"/>
    </location>
</feature>
<accession>A0A6J4UFU0</accession>
<dbReference type="EMBL" id="CADCWG010000086">
    <property type="protein sequence ID" value="CAA9547066.1"/>
    <property type="molecule type" value="Genomic_DNA"/>
</dbReference>
<evidence type="ECO:0000256" key="4">
    <source>
        <dbReference type="ARBA" id="ARBA00022927"/>
    </source>
</evidence>
<dbReference type="GO" id="GO:0006886">
    <property type="term" value="P:intracellular protein transport"/>
    <property type="evidence" value="ECO:0007669"/>
    <property type="project" value="UniProtKB-ARBA"/>
</dbReference>
<keyword evidence="7 9" id="KW-0472">Membrane</keyword>
<evidence type="ECO:0000313" key="11">
    <source>
        <dbReference type="EMBL" id="CAA9547066.1"/>
    </source>
</evidence>
<keyword evidence="2 9" id="KW-0813">Transport</keyword>
<evidence type="ECO:0000256" key="10">
    <source>
        <dbReference type="SAM" id="MobiDB-lite"/>
    </source>
</evidence>
<organism evidence="11">
    <name type="scientific">uncultured Thermomicrobiales bacterium</name>
    <dbReference type="NCBI Taxonomy" id="1645740"/>
    <lineage>
        <taxon>Bacteria</taxon>
        <taxon>Pseudomonadati</taxon>
        <taxon>Thermomicrobiota</taxon>
        <taxon>Thermomicrobia</taxon>
        <taxon>Thermomicrobiales</taxon>
        <taxon>environmental samples</taxon>
    </lineage>
</organism>
<dbReference type="AlphaFoldDB" id="A0A6J4UFU0"/>
<dbReference type="PANTHER" id="PTHR33162:SF1">
    <property type="entry name" value="SEC-INDEPENDENT PROTEIN TRANSLOCASE PROTEIN TATA, CHLOROPLASTIC"/>
    <property type="match status" value="1"/>
</dbReference>
<keyword evidence="9" id="KW-1003">Cell membrane</keyword>
<evidence type="ECO:0000256" key="3">
    <source>
        <dbReference type="ARBA" id="ARBA00022692"/>
    </source>
</evidence>
<comment type="similarity">
    <text evidence="9">Belongs to the TatA/E family.</text>
</comment>
<dbReference type="Gene3D" id="1.20.5.3310">
    <property type="match status" value="1"/>
</dbReference>
<evidence type="ECO:0000256" key="6">
    <source>
        <dbReference type="ARBA" id="ARBA00023010"/>
    </source>
</evidence>
<dbReference type="InterPro" id="IPR003369">
    <property type="entry name" value="TatA/B/E"/>
</dbReference>
<dbReference type="HAMAP" id="MF_00236">
    <property type="entry name" value="TatA_E"/>
    <property type="match status" value="1"/>
</dbReference>
<gene>
    <name evidence="9" type="primary">tatA</name>
    <name evidence="11" type="ORF">AVDCRST_MAG49-1467</name>
</gene>
<keyword evidence="3 9" id="KW-0812">Transmembrane</keyword>
<dbReference type="PANTHER" id="PTHR33162">
    <property type="entry name" value="SEC-INDEPENDENT PROTEIN TRANSLOCASE PROTEIN TATA, CHLOROPLASTIC"/>
    <property type="match status" value="1"/>
</dbReference>
<keyword evidence="5 9" id="KW-1133">Transmembrane helix</keyword>
<comment type="function">
    <text evidence="9">Part of the twin-arginine translocation (Tat) system that transports large folded proteins containing a characteristic twin-arginine motif in their signal peptide across membranes. TatA could form the protein-conducting channel of the Tat system.</text>
</comment>
<comment type="function">
    <text evidence="8">Part of the twin-arginine translocation (Tat) system that transports large folded proteins containing a characteristic twin-arginine motif in their signal peptide across the thylakoid membrane. Involved in delta pH-dependent protein transport required for chloroplast development, especially thylakoid membrane formation. TATC and TATB mediate precursor recognition, whereas TATA facilitates translocation.</text>
</comment>
<dbReference type="GO" id="GO:0033281">
    <property type="term" value="C:TAT protein transport complex"/>
    <property type="evidence" value="ECO:0007669"/>
    <property type="project" value="UniProtKB-UniRule"/>
</dbReference>
<dbReference type="GO" id="GO:0043953">
    <property type="term" value="P:protein transport by the Tat complex"/>
    <property type="evidence" value="ECO:0007669"/>
    <property type="project" value="UniProtKB-UniRule"/>
</dbReference>
<evidence type="ECO:0000256" key="7">
    <source>
        <dbReference type="ARBA" id="ARBA00023136"/>
    </source>
</evidence>
<comment type="subcellular location">
    <subcellularLocation>
        <location evidence="9">Cell membrane</location>
        <topology evidence="9">Single-pass membrane protein</topology>
    </subcellularLocation>
    <subcellularLocation>
        <location evidence="1">Membrane</location>
        <topology evidence="1">Single-pass membrane protein</topology>
    </subcellularLocation>
</comment>
<name>A0A6J4UFU0_9BACT</name>